<dbReference type="InterPro" id="IPR036034">
    <property type="entry name" value="PDZ_sf"/>
</dbReference>
<dbReference type="Gene3D" id="2.30.42.10">
    <property type="match status" value="1"/>
</dbReference>
<dbReference type="GO" id="GO:0004222">
    <property type="term" value="F:metalloendopeptidase activity"/>
    <property type="evidence" value="ECO:0007669"/>
    <property type="project" value="InterPro"/>
</dbReference>
<dbReference type="PANTHER" id="PTHR42837:SF2">
    <property type="entry name" value="MEMBRANE METALLOPROTEASE ARASP2, CHLOROPLASTIC-RELATED"/>
    <property type="match status" value="1"/>
</dbReference>
<dbReference type="Pfam" id="PF02163">
    <property type="entry name" value="Peptidase_M50"/>
    <property type="match status" value="1"/>
</dbReference>
<dbReference type="CDD" id="cd06163">
    <property type="entry name" value="S2P-M50_PDZ_RseP-like"/>
    <property type="match status" value="1"/>
</dbReference>
<comment type="cofactor">
    <cofactor evidence="1">
        <name>Zn(2+)</name>
        <dbReference type="ChEBI" id="CHEBI:29105"/>
    </cofactor>
</comment>
<dbReference type="AlphaFoldDB" id="A0A2M7ALQ3"/>
<dbReference type="GO" id="GO:0016020">
    <property type="term" value="C:membrane"/>
    <property type="evidence" value="ECO:0007669"/>
    <property type="project" value="UniProtKB-SubCell"/>
</dbReference>
<evidence type="ECO:0000256" key="10">
    <source>
        <dbReference type="ARBA" id="ARBA00023136"/>
    </source>
</evidence>
<keyword evidence="4" id="KW-0645">Protease</keyword>
<reference evidence="15" key="1">
    <citation type="submission" date="2017-09" db="EMBL/GenBank/DDBJ databases">
        <title>Depth-based differentiation of microbial function through sediment-hosted aquifers and enrichment of novel symbionts in the deep terrestrial subsurface.</title>
        <authorList>
            <person name="Probst A.J."/>
            <person name="Ladd B."/>
            <person name="Jarett J.K."/>
            <person name="Geller-Mcgrath D.E."/>
            <person name="Sieber C.M.K."/>
            <person name="Emerson J.B."/>
            <person name="Anantharaman K."/>
            <person name="Thomas B.C."/>
            <person name="Malmstrom R."/>
            <person name="Stieglmeier M."/>
            <person name="Klingl A."/>
            <person name="Woyke T."/>
            <person name="Ryan C.M."/>
            <person name="Banfield J.F."/>
        </authorList>
    </citation>
    <scope>NUCLEOTIDE SEQUENCE [LARGE SCALE GENOMIC DNA]</scope>
</reference>
<evidence type="ECO:0000256" key="3">
    <source>
        <dbReference type="ARBA" id="ARBA00007931"/>
    </source>
</evidence>
<evidence type="ECO:0000256" key="1">
    <source>
        <dbReference type="ARBA" id="ARBA00001947"/>
    </source>
</evidence>
<dbReference type="EMBL" id="PEWD01000094">
    <property type="protein sequence ID" value="PIU68190.1"/>
    <property type="molecule type" value="Genomic_DNA"/>
</dbReference>
<evidence type="ECO:0000313" key="14">
    <source>
        <dbReference type="EMBL" id="PIU68190.1"/>
    </source>
</evidence>
<protein>
    <recommendedName>
        <fullName evidence="16">PDZ domain-containing protein</fullName>
    </recommendedName>
</protein>
<dbReference type="GO" id="GO:0006508">
    <property type="term" value="P:proteolysis"/>
    <property type="evidence" value="ECO:0007669"/>
    <property type="project" value="UniProtKB-KW"/>
</dbReference>
<keyword evidence="6" id="KW-0378">Hydrolase</keyword>
<accession>A0A2M7ALQ3</accession>
<feature type="transmembrane region" description="Helical" evidence="11">
    <location>
        <begin position="325"/>
        <end position="344"/>
    </location>
</feature>
<evidence type="ECO:0000259" key="13">
    <source>
        <dbReference type="Pfam" id="PF17820"/>
    </source>
</evidence>
<evidence type="ECO:0000256" key="11">
    <source>
        <dbReference type="SAM" id="Phobius"/>
    </source>
</evidence>
<evidence type="ECO:0000256" key="5">
    <source>
        <dbReference type="ARBA" id="ARBA00022692"/>
    </source>
</evidence>
<dbReference type="InterPro" id="IPR008915">
    <property type="entry name" value="Peptidase_M50"/>
</dbReference>
<evidence type="ECO:0000256" key="2">
    <source>
        <dbReference type="ARBA" id="ARBA00004141"/>
    </source>
</evidence>
<keyword evidence="9" id="KW-0482">Metalloprotease</keyword>
<evidence type="ECO:0000256" key="8">
    <source>
        <dbReference type="ARBA" id="ARBA00022989"/>
    </source>
</evidence>
<evidence type="ECO:0000313" key="15">
    <source>
        <dbReference type="Proteomes" id="UP000229916"/>
    </source>
</evidence>
<feature type="domain" description="Peptidase M50" evidence="12">
    <location>
        <begin position="8"/>
        <end position="337"/>
    </location>
</feature>
<dbReference type="InterPro" id="IPR041489">
    <property type="entry name" value="PDZ_6"/>
</dbReference>
<organism evidence="14 15">
    <name type="scientific">candidate division WWE3 bacterium CG06_land_8_20_14_3_00_42_16</name>
    <dbReference type="NCBI Taxonomy" id="1975083"/>
    <lineage>
        <taxon>Bacteria</taxon>
        <taxon>Katanobacteria</taxon>
    </lineage>
</organism>
<proteinExistence type="inferred from homology"/>
<dbReference type="InterPro" id="IPR004387">
    <property type="entry name" value="Pept_M50_Zn"/>
</dbReference>
<feature type="domain" description="PDZ" evidence="13">
    <location>
        <begin position="126"/>
        <end position="178"/>
    </location>
</feature>
<evidence type="ECO:0000256" key="4">
    <source>
        <dbReference type="ARBA" id="ARBA00022670"/>
    </source>
</evidence>
<evidence type="ECO:0008006" key="16">
    <source>
        <dbReference type="Google" id="ProtNLM"/>
    </source>
</evidence>
<evidence type="ECO:0000256" key="7">
    <source>
        <dbReference type="ARBA" id="ARBA00022833"/>
    </source>
</evidence>
<dbReference type="Pfam" id="PF17820">
    <property type="entry name" value="PDZ_6"/>
    <property type="match status" value="1"/>
</dbReference>
<evidence type="ECO:0000256" key="6">
    <source>
        <dbReference type="ARBA" id="ARBA00022801"/>
    </source>
</evidence>
<gene>
    <name evidence="14" type="ORF">COS81_04830</name>
</gene>
<keyword evidence="8 11" id="KW-1133">Transmembrane helix</keyword>
<dbReference type="Proteomes" id="UP000229916">
    <property type="component" value="Unassembled WGS sequence"/>
</dbReference>
<comment type="caution">
    <text evidence="14">The sequence shown here is derived from an EMBL/GenBank/DDBJ whole genome shotgun (WGS) entry which is preliminary data.</text>
</comment>
<keyword evidence="5 11" id="KW-0812">Transmembrane</keyword>
<evidence type="ECO:0000259" key="12">
    <source>
        <dbReference type="Pfam" id="PF02163"/>
    </source>
</evidence>
<feature type="transmembrane region" description="Helical" evidence="11">
    <location>
        <begin position="91"/>
        <end position="115"/>
    </location>
</feature>
<dbReference type="PANTHER" id="PTHR42837">
    <property type="entry name" value="REGULATOR OF SIGMA-E PROTEASE RSEP"/>
    <property type="match status" value="1"/>
</dbReference>
<dbReference type="SUPFAM" id="SSF50156">
    <property type="entry name" value="PDZ domain-like"/>
    <property type="match status" value="1"/>
</dbReference>
<keyword evidence="7" id="KW-0862">Zinc</keyword>
<sequence length="351" mass="38322">MILAILVIIFVLGILILAHEFGHFVAAKLSGVRVEEFGLGMFVKLWSVKKGETEYSVNAIPIGGFVKITGEDEAVKGDKRSFSEKSPWQQIFILGSGVFMNLVVALLIFIITFWVGMPIWGTRVKITKVGADTPAAQAGLAASDVILKIGDQKVESSQDLVFYTQAHLDQNAILTIQRDGNNIESSIFLRANPPSGQGAMGIESQTEVYVAAYSQNSFLEGIKKGCQTTFETAGTIAQGMYFLFRDLIIHQKAPADVAGPVGIGQIVFELLKFGIRPVLQFAGIISLNLLFINLLPIPAIDGGRILFVAIEAITRRKIPSKVNRWANATGMVLVLILMVVITFHDIVRLFD</sequence>
<comment type="similarity">
    <text evidence="3">Belongs to the peptidase M50B family.</text>
</comment>
<comment type="subcellular location">
    <subcellularLocation>
        <location evidence="2">Membrane</location>
        <topology evidence="2">Multi-pass membrane protein</topology>
    </subcellularLocation>
</comment>
<name>A0A2M7ALQ3_UNCKA</name>
<keyword evidence="10 11" id="KW-0472">Membrane</keyword>
<evidence type="ECO:0000256" key="9">
    <source>
        <dbReference type="ARBA" id="ARBA00023049"/>
    </source>
</evidence>